<feature type="signal peptide" evidence="1">
    <location>
        <begin position="1"/>
        <end position="30"/>
    </location>
</feature>
<keyword evidence="1" id="KW-0732">Signal</keyword>
<dbReference type="OrthoDB" id="9808290at2"/>
<dbReference type="RefSeq" id="WP_128778236.1">
    <property type="nucleotide sequence ID" value="NZ_RYFI01000014.1"/>
</dbReference>
<proteinExistence type="predicted"/>
<dbReference type="PANTHER" id="PTHR37953">
    <property type="entry name" value="UPF0127 PROTEIN MJ1496"/>
    <property type="match status" value="1"/>
</dbReference>
<evidence type="ECO:0000256" key="1">
    <source>
        <dbReference type="SAM" id="SignalP"/>
    </source>
</evidence>
<name>A0A4Q0MGF5_9HYPH</name>
<keyword evidence="3" id="KW-1185">Reference proteome</keyword>
<dbReference type="Pfam" id="PF02643">
    <property type="entry name" value="DUF192"/>
    <property type="match status" value="1"/>
</dbReference>
<dbReference type="AlphaFoldDB" id="A0A4Q0MGF5"/>
<dbReference type="InterPro" id="IPR003795">
    <property type="entry name" value="DUF192"/>
</dbReference>
<comment type="caution">
    <text evidence="2">The sequence shown here is derived from an EMBL/GenBank/DDBJ whole genome shotgun (WGS) entry which is preliminary data.</text>
</comment>
<protein>
    <submittedName>
        <fullName evidence="2">DUF192 domain-containing protein</fullName>
    </submittedName>
</protein>
<sequence>MRGSARTTPPLRYAAAAFVLAISVAASAFAAAMLEKLTFETADGPRVFQIEVALTPEQRQTGLMYRRTLPEDHGMLFDFGSPQEITMWMQNTYVSLDMVFVSEDGRVTRIAERTEPLSTRIISSGAPARYVVEVLGGTAKRIGLKPGDRVVHPRVGA</sequence>
<dbReference type="Gene3D" id="2.60.120.1140">
    <property type="entry name" value="Protein of unknown function DUF192"/>
    <property type="match status" value="1"/>
</dbReference>
<gene>
    <name evidence="2" type="ORF">EK403_14750</name>
</gene>
<reference evidence="2 3" key="1">
    <citation type="submission" date="2018-12" db="EMBL/GenBank/DDBJ databases">
        <title>bacterium Hansschlegelia zhihuaiae S113.</title>
        <authorList>
            <person name="He J."/>
        </authorList>
    </citation>
    <scope>NUCLEOTIDE SEQUENCE [LARGE SCALE GENOMIC DNA]</scope>
    <source>
        <strain evidence="2 3">S 113</strain>
    </source>
</reference>
<feature type="chain" id="PRO_5020941131" evidence="1">
    <location>
        <begin position="31"/>
        <end position="157"/>
    </location>
</feature>
<dbReference type="PANTHER" id="PTHR37953:SF1">
    <property type="entry name" value="UPF0127 PROTEIN MJ1496"/>
    <property type="match status" value="1"/>
</dbReference>
<accession>A0A4Q0MGF5</accession>
<evidence type="ECO:0000313" key="2">
    <source>
        <dbReference type="EMBL" id="RXF72069.1"/>
    </source>
</evidence>
<dbReference type="InterPro" id="IPR038695">
    <property type="entry name" value="Saro_0823-like_sf"/>
</dbReference>
<evidence type="ECO:0000313" key="3">
    <source>
        <dbReference type="Proteomes" id="UP000289708"/>
    </source>
</evidence>
<dbReference type="Proteomes" id="UP000289708">
    <property type="component" value="Unassembled WGS sequence"/>
</dbReference>
<dbReference type="EMBL" id="RYFI01000014">
    <property type="protein sequence ID" value="RXF72069.1"/>
    <property type="molecule type" value="Genomic_DNA"/>
</dbReference>
<organism evidence="2 3">
    <name type="scientific">Hansschlegelia zhihuaiae</name>
    <dbReference type="NCBI Taxonomy" id="405005"/>
    <lineage>
        <taxon>Bacteria</taxon>
        <taxon>Pseudomonadati</taxon>
        <taxon>Pseudomonadota</taxon>
        <taxon>Alphaproteobacteria</taxon>
        <taxon>Hyphomicrobiales</taxon>
        <taxon>Methylopilaceae</taxon>
        <taxon>Hansschlegelia</taxon>
    </lineage>
</organism>